<keyword evidence="2" id="KW-1133">Transmembrane helix</keyword>
<name>A0A3B1C013_9ZZZZ</name>
<reference evidence="3" key="1">
    <citation type="submission" date="2018-06" db="EMBL/GenBank/DDBJ databases">
        <authorList>
            <person name="Zhirakovskaya E."/>
        </authorList>
    </citation>
    <scope>NUCLEOTIDE SEQUENCE</scope>
</reference>
<evidence type="ECO:0000313" key="3">
    <source>
        <dbReference type="EMBL" id="VAX16240.1"/>
    </source>
</evidence>
<protein>
    <submittedName>
        <fullName evidence="3">Uncharacterized protein</fullName>
    </submittedName>
</protein>
<feature type="transmembrane region" description="Helical" evidence="2">
    <location>
        <begin position="132"/>
        <end position="152"/>
    </location>
</feature>
<keyword evidence="2" id="KW-0472">Membrane</keyword>
<feature type="transmembrane region" description="Helical" evidence="2">
    <location>
        <begin position="20"/>
        <end position="41"/>
    </location>
</feature>
<feature type="compositionally biased region" description="Polar residues" evidence="1">
    <location>
        <begin position="181"/>
        <end position="195"/>
    </location>
</feature>
<accession>A0A3B1C013</accession>
<evidence type="ECO:0000256" key="2">
    <source>
        <dbReference type="SAM" id="Phobius"/>
    </source>
</evidence>
<feature type="transmembrane region" description="Helical" evidence="2">
    <location>
        <begin position="105"/>
        <end position="126"/>
    </location>
</feature>
<dbReference type="AlphaFoldDB" id="A0A3B1C013"/>
<sequence length="195" mass="21708">MIGSFTGDWIVYNAPHTMYYFLKILGPFTGTGLLVAIGLGYMVEGQKWFGEHLLFGLFASLASILTLVMFLFYFIATGSTVKEAAIKKVIDIKLYRQSRKFKGKLFPWISITILILMVSPIMGAAYDAGKTPIWIHEAISIVACGLYLLTLIKVGAKIPENQGIYVEAVMELDKEEREQTKINPGNPSDDQTTQT</sequence>
<evidence type="ECO:0000256" key="1">
    <source>
        <dbReference type="SAM" id="MobiDB-lite"/>
    </source>
</evidence>
<organism evidence="3">
    <name type="scientific">hydrothermal vent metagenome</name>
    <dbReference type="NCBI Taxonomy" id="652676"/>
    <lineage>
        <taxon>unclassified sequences</taxon>
        <taxon>metagenomes</taxon>
        <taxon>ecological metagenomes</taxon>
    </lineage>
</organism>
<gene>
    <name evidence="3" type="ORF">MNBD_NITROSPINAE02-320</name>
</gene>
<dbReference type="EMBL" id="UOGE01000004">
    <property type="protein sequence ID" value="VAX16240.1"/>
    <property type="molecule type" value="Genomic_DNA"/>
</dbReference>
<feature type="region of interest" description="Disordered" evidence="1">
    <location>
        <begin position="176"/>
        <end position="195"/>
    </location>
</feature>
<keyword evidence="2" id="KW-0812">Transmembrane</keyword>
<proteinExistence type="predicted"/>
<feature type="transmembrane region" description="Helical" evidence="2">
    <location>
        <begin position="53"/>
        <end position="76"/>
    </location>
</feature>